<dbReference type="EMBL" id="AFFY01000047">
    <property type="protein sequence ID" value="EHG99034.1"/>
    <property type="molecule type" value="Genomic_DNA"/>
</dbReference>
<dbReference type="AlphaFoldDB" id="G5SUW7"/>
<organism evidence="1 2">
    <name type="scientific">Paraprevotella clara YIT 11840</name>
    <dbReference type="NCBI Taxonomy" id="762968"/>
    <lineage>
        <taxon>Bacteria</taxon>
        <taxon>Pseudomonadati</taxon>
        <taxon>Bacteroidota</taxon>
        <taxon>Bacteroidia</taxon>
        <taxon>Bacteroidales</taxon>
        <taxon>Prevotellaceae</taxon>
        <taxon>Paraprevotella</taxon>
    </lineage>
</organism>
<keyword evidence="2" id="KW-1185">Reference proteome</keyword>
<evidence type="ECO:0000313" key="1">
    <source>
        <dbReference type="EMBL" id="EHG99034.1"/>
    </source>
</evidence>
<protein>
    <submittedName>
        <fullName evidence="1">Uncharacterized protein</fullName>
    </submittedName>
</protein>
<sequence length="56" mass="6595">MFILSVFHLQEKRKSFGAERKIACLRLKNHLAQKNPPMKANLFRSTRYLQTHLLGL</sequence>
<accession>G5SUW7</accession>
<reference evidence="1 2" key="1">
    <citation type="submission" date="2011-03" db="EMBL/GenBank/DDBJ databases">
        <authorList>
            <person name="Weinstock G."/>
            <person name="Sodergren E."/>
            <person name="Clifton S."/>
            <person name="Fulton L."/>
            <person name="Fulton B."/>
            <person name="Courtney L."/>
            <person name="Fronick C."/>
            <person name="Harrison M."/>
            <person name="Strong C."/>
            <person name="Farmer C."/>
            <person name="Delahaunty K."/>
            <person name="Markovic C."/>
            <person name="Hall O."/>
            <person name="Minx P."/>
            <person name="Tomlinson C."/>
            <person name="Mitreva M."/>
            <person name="Hou S."/>
            <person name="Chen J."/>
            <person name="Wollam A."/>
            <person name="Pepin K.H."/>
            <person name="Johnson M."/>
            <person name="Bhonagiri V."/>
            <person name="Zhang X."/>
            <person name="Suruliraj S."/>
            <person name="Warren W."/>
            <person name="Chinwalla A."/>
            <person name="Mardis E.R."/>
            <person name="Wilson R.K."/>
        </authorList>
    </citation>
    <scope>NUCLEOTIDE SEQUENCE [LARGE SCALE GENOMIC DNA]</scope>
    <source>
        <strain evidence="1 2">YIT 11840</strain>
    </source>
</reference>
<evidence type="ECO:0000313" key="2">
    <source>
        <dbReference type="Proteomes" id="UP000003598"/>
    </source>
</evidence>
<proteinExistence type="predicted"/>
<dbReference type="Proteomes" id="UP000003598">
    <property type="component" value="Unassembled WGS sequence"/>
</dbReference>
<dbReference type="HOGENOM" id="CLU_3010183_0_0_10"/>
<gene>
    <name evidence="1" type="ORF">HMPREF9441_03182</name>
</gene>
<comment type="caution">
    <text evidence="1">The sequence shown here is derived from an EMBL/GenBank/DDBJ whole genome shotgun (WGS) entry which is preliminary data.</text>
</comment>
<name>G5SUW7_9BACT</name>